<feature type="non-terminal residue" evidence="1">
    <location>
        <position position="1"/>
    </location>
</feature>
<reference evidence="1 2" key="1">
    <citation type="submission" date="2023-11" db="EMBL/GenBank/DDBJ databases">
        <title>Halocaridina rubra genome assembly.</title>
        <authorList>
            <person name="Smith C."/>
        </authorList>
    </citation>
    <scope>NUCLEOTIDE SEQUENCE [LARGE SCALE GENOMIC DNA]</scope>
    <source>
        <strain evidence="1">EP-1</strain>
        <tissue evidence="1">Whole</tissue>
    </source>
</reference>
<dbReference type="AlphaFoldDB" id="A0AAN8WIM2"/>
<keyword evidence="2" id="KW-1185">Reference proteome</keyword>
<dbReference type="Proteomes" id="UP001381693">
    <property type="component" value="Unassembled WGS sequence"/>
</dbReference>
<feature type="non-terminal residue" evidence="1">
    <location>
        <position position="73"/>
    </location>
</feature>
<name>A0AAN8WIM2_HALRR</name>
<organism evidence="1 2">
    <name type="scientific">Halocaridina rubra</name>
    <name type="common">Hawaiian red shrimp</name>
    <dbReference type="NCBI Taxonomy" id="373956"/>
    <lineage>
        <taxon>Eukaryota</taxon>
        <taxon>Metazoa</taxon>
        <taxon>Ecdysozoa</taxon>
        <taxon>Arthropoda</taxon>
        <taxon>Crustacea</taxon>
        <taxon>Multicrustacea</taxon>
        <taxon>Malacostraca</taxon>
        <taxon>Eumalacostraca</taxon>
        <taxon>Eucarida</taxon>
        <taxon>Decapoda</taxon>
        <taxon>Pleocyemata</taxon>
        <taxon>Caridea</taxon>
        <taxon>Atyoidea</taxon>
        <taxon>Atyidae</taxon>
        <taxon>Halocaridina</taxon>
    </lineage>
</organism>
<protein>
    <submittedName>
        <fullName evidence="1">Uncharacterized protein</fullName>
    </submittedName>
</protein>
<evidence type="ECO:0000313" key="1">
    <source>
        <dbReference type="EMBL" id="KAK7060064.1"/>
    </source>
</evidence>
<evidence type="ECO:0000313" key="2">
    <source>
        <dbReference type="Proteomes" id="UP001381693"/>
    </source>
</evidence>
<sequence>VVMCSKVYYEYRELFSANELLGDNHCRHLEPLEKKKWKFGMLSSPVYLNVTIPKPSHSSDSLYYSHEQFHTNS</sequence>
<comment type="caution">
    <text evidence="1">The sequence shown here is derived from an EMBL/GenBank/DDBJ whole genome shotgun (WGS) entry which is preliminary data.</text>
</comment>
<gene>
    <name evidence="1" type="ORF">SK128_004200</name>
</gene>
<accession>A0AAN8WIM2</accession>
<dbReference type="EMBL" id="JAXCGZ010021096">
    <property type="protein sequence ID" value="KAK7060064.1"/>
    <property type="molecule type" value="Genomic_DNA"/>
</dbReference>
<proteinExistence type="predicted"/>